<evidence type="ECO:0000313" key="3">
    <source>
        <dbReference type="Proteomes" id="UP000823736"/>
    </source>
</evidence>
<gene>
    <name evidence="2" type="ORF">J2753_002657</name>
</gene>
<evidence type="ECO:0000313" key="2">
    <source>
        <dbReference type="EMBL" id="MBP1988145.1"/>
    </source>
</evidence>
<organism evidence="2 3">
    <name type="scientific">Halolamina salifodinae</name>
    <dbReference type="NCBI Taxonomy" id="1202767"/>
    <lineage>
        <taxon>Archaea</taxon>
        <taxon>Methanobacteriati</taxon>
        <taxon>Methanobacteriota</taxon>
        <taxon>Stenosarchaea group</taxon>
        <taxon>Halobacteria</taxon>
        <taxon>Halobacteriales</taxon>
        <taxon>Haloferacaceae</taxon>
    </lineage>
</organism>
<dbReference type="EMBL" id="JAGGLC010000006">
    <property type="protein sequence ID" value="MBP1988145.1"/>
    <property type="molecule type" value="Genomic_DNA"/>
</dbReference>
<protein>
    <submittedName>
        <fullName evidence="2">Uncharacterized protein</fullName>
    </submittedName>
</protein>
<keyword evidence="3" id="KW-1185">Reference proteome</keyword>
<comment type="caution">
    <text evidence="2">The sequence shown here is derived from an EMBL/GenBank/DDBJ whole genome shotgun (WGS) entry which is preliminary data.</text>
</comment>
<name>A0A8T4H3D8_9EURY</name>
<dbReference type="Proteomes" id="UP000823736">
    <property type="component" value="Unassembled WGS sequence"/>
</dbReference>
<feature type="region of interest" description="Disordered" evidence="1">
    <location>
        <begin position="26"/>
        <end position="49"/>
    </location>
</feature>
<dbReference type="AlphaFoldDB" id="A0A8T4H3D8"/>
<sequence>MTALSSSLGGIERRSVGEFRRAVAELSPTTVVTPTDPAGPPSGSSASAPPISRRRFLIASYPSLAGGFIHLNYQYLSSMRS</sequence>
<dbReference type="RefSeq" id="WP_209492489.1">
    <property type="nucleotide sequence ID" value="NZ_JAGGLC010000006.1"/>
</dbReference>
<proteinExistence type="predicted"/>
<accession>A0A8T4H3D8</accession>
<evidence type="ECO:0000256" key="1">
    <source>
        <dbReference type="SAM" id="MobiDB-lite"/>
    </source>
</evidence>
<reference evidence="2" key="1">
    <citation type="submission" date="2021-03" db="EMBL/GenBank/DDBJ databases">
        <title>Genomic Encyclopedia of Type Strains, Phase IV (KMG-IV): sequencing the most valuable type-strain genomes for metagenomic binning, comparative biology and taxonomic classification.</title>
        <authorList>
            <person name="Goeker M."/>
        </authorList>
    </citation>
    <scope>NUCLEOTIDE SEQUENCE</scope>
    <source>
        <strain evidence="2">DSM 26232</strain>
    </source>
</reference>